<dbReference type="EMBL" id="CP007493">
    <property type="protein sequence ID" value="AJB42369.1"/>
    <property type="molecule type" value="Genomic_DNA"/>
</dbReference>
<dbReference type="KEGG" id="tcb:TCARB_1323"/>
<name>A0A3G1A664_9CREN</name>
<gene>
    <name evidence="1" type="ORF">TCARB_1323</name>
</gene>
<dbReference type="STRING" id="697581.TCARB_1323"/>
<organism evidence="1 2">
    <name type="scientific">Thermofilum adornatum 1505</name>
    <dbReference type="NCBI Taxonomy" id="697581"/>
    <lineage>
        <taxon>Archaea</taxon>
        <taxon>Thermoproteota</taxon>
        <taxon>Thermoprotei</taxon>
        <taxon>Thermofilales</taxon>
        <taxon>Thermofilaceae</taxon>
        <taxon>Thermofilum</taxon>
    </lineage>
</organism>
<sequence>MAWDVERALKVNANAYHVYIACMLARLMETGVLGLNVLREASEHTGRCMAEYVSVHGLSFESAEEALQFLNDLMGFTDELVVEQRGGSVEVRLDRESCRICPRDTGGLESPLTACPLIGFVKGYLEGLGLLKLKERYDMERGEMPAKQEDGQCIFAYPIAKKKAETKKRQESRPQAK</sequence>
<dbReference type="AlphaFoldDB" id="A0A3G1A664"/>
<evidence type="ECO:0000313" key="2">
    <source>
        <dbReference type="Proteomes" id="UP000266720"/>
    </source>
</evidence>
<protein>
    <recommendedName>
        <fullName evidence="3">4-vinyl reductase 4VR domain-containing protein</fullName>
    </recommendedName>
</protein>
<evidence type="ECO:0008006" key="3">
    <source>
        <dbReference type="Google" id="ProtNLM"/>
    </source>
</evidence>
<reference evidence="2" key="1">
    <citation type="book" date="2010" name="EXTREMOPHILES" publisher="0:0-0">
        <title>Complete genome sequences of ten hyperthermophilic archaea reveal their metabolic capabilities and possible ecological roles.</title>
        <editorList>
            <person name="?"/>
        </editorList>
        <authorList>
            <person name="Ravin N.V."/>
            <person name="Mardanov A.V."/>
            <person name="Bonch-Osmolovskaya E.A."/>
            <person name="Skryabin K.G."/>
        </authorList>
    </citation>
    <scope>NUCLEOTIDE SEQUENCE [LARGE SCALE GENOMIC DNA]</scope>
    <source>
        <strain evidence="2">1505</strain>
    </source>
</reference>
<dbReference type="Proteomes" id="UP000266720">
    <property type="component" value="Chromosome"/>
</dbReference>
<accession>A0A3G1A664</accession>
<proteinExistence type="predicted"/>
<evidence type="ECO:0000313" key="1">
    <source>
        <dbReference type="EMBL" id="AJB42369.1"/>
    </source>
</evidence>